<dbReference type="PANTHER" id="PTHR33711">
    <property type="entry name" value="DIOXYGENASE, PUTATIVE (AFU_ORTHOLOGUE AFUA_2G02910)-RELATED"/>
    <property type="match status" value="1"/>
</dbReference>
<dbReference type="InterPro" id="IPR000627">
    <property type="entry name" value="Intradiol_dOase_C"/>
</dbReference>
<name>A0A0A2VYU2_BEABA</name>
<evidence type="ECO:0000259" key="7">
    <source>
        <dbReference type="PROSITE" id="PS00083"/>
    </source>
</evidence>
<dbReference type="GO" id="GO:0009712">
    <property type="term" value="P:catechol-containing compound metabolic process"/>
    <property type="evidence" value="ECO:0007669"/>
    <property type="project" value="InterPro"/>
</dbReference>
<comment type="similarity">
    <text evidence="2">Belongs to the intradiol ring-cleavage dioxygenase family.</text>
</comment>
<dbReference type="PROSITE" id="PS00083">
    <property type="entry name" value="INTRADIOL_DIOXYGENAS"/>
    <property type="match status" value="1"/>
</dbReference>
<dbReference type="EMBL" id="ANFO01000226">
    <property type="protein sequence ID" value="KGQ11335.1"/>
    <property type="molecule type" value="Genomic_DNA"/>
</dbReference>
<dbReference type="InterPro" id="IPR007535">
    <property type="entry name" value="Catechol_dOase_N"/>
</dbReference>
<dbReference type="Gene3D" id="2.60.130.10">
    <property type="entry name" value="Aromatic compound dioxygenase"/>
    <property type="match status" value="1"/>
</dbReference>
<evidence type="ECO:0000256" key="5">
    <source>
        <dbReference type="ARBA" id="ARBA00023002"/>
    </source>
</evidence>
<evidence type="ECO:0000256" key="1">
    <source>
        <dbReference type="ARBA" id="ARBA00001965"/>
    </source>
</evidence>
<dbReference type="GO" id="GO:0008199">
    <property type="term" value="F:ferric iron binding"/>
    <property type="evidence" value="ECO:0007669"/>
    <property type="project" value="InterPro"/>
</dbReference>
<keyword evidence="4 8" id="KW-0223">Dioxygenase</keyword>
<feature type="domain" description="Intradiol ring-cleavage dioxygenases" evidence="7">
    <location>
        <begin position="184"/>
        <end position="212"/>
    </location>
</feature>
<evidence type="ECO:0000256" key="3">
    <source>
        <dbReference type="ARBA" id="ARBA00022723"/>
    </source>
</evidence>
<dbReference type="AlphaFoldDB" id="A0A0A2VYU2"/>
<dbReference type="HOGENOM" id="CLU_046727_1_1_1"/>
<dbReference type="Pfam" id="PF04444">
    <property type="entry name" value="Dioxygenase_N"/>
    <property type="match status" value="1"/>
</dbReference>
<evidence type="ECO:0000256" key="2">
    <source>
        <dbReference type="ARBA" id="ARBA00007825"/>
    </source>
</evidence>
<keyword evidence="3" id="KW-0479">Metal-binding</keyword>
<accession>A0A0A2VYU2</accession>
<dbReference type="InterPro" id="IPR015889">
    <property type="entry name" value="Intradiol_dOase_core"/>
</dbReference>
<organism evidence="8 9">
    <name type="scientific">Beauveria bassiana D1-5</name>
    <dbReference type="NCBI Taxonomy" id="1245745"/>
    <lineage>
        <taxon>Eukaryota</taxon>
        <taxon>Fungi</taxon>
        <taxon>Dikarya</taxon>
        <taxon>Ascomycota</taxon>
        <taxon>Pezizomycotina</taxon>
        <taxon>Sordariomycetes</taxon>
        <taxon>Hypocreomycetidae</taxon>
        <taxon>Hypocreales</taxon>
        <taxon>Cordycipitaceae</taxon>
        <taxon>Beauveria</taxon>
    </lineage>
</organism>
<dbReference type="Proteomes" id="UP000030106">
    <property type="component" value="Unassembled WGS sequence"/>
</dbReference>
<proteinExistence type="inferred from homology"/>
<evidence type="ECO:0000313" key="9">
    <source>
        <dbReference type="Proteomes" id="UP000030106"/>
    </source>
</evidence>
<gene>
    <name evidence="8" type="ORF">BBAD15_g2931</name>
</gene>
<keyword evidence="5" id="KW-0560">Oxidoreductase</keyword>
<reference evidence="8 9" key="1">
    <citation type="submission" date="2012-10" db="EMBL/GenBank/DDBJ databases">
        <title>Genome sequencing and analysis of entomopathogenic fungi Beauveria bassiana D1-5.</title>
        <authorList>
            <person name="Li Q."/>
            <person name="Wang L."/>
            <person name="Zhang Z."/>
            <person name="Wang Q."/>
            <person name="Ren J."/>
            <person name="Wang M."/>
            <person name="Xu W."/>
            <person name="Wang J."/>
            <person name="Lu Y."/>
            <person name="Du Q."/>
            <person name="Sun Z."/>
        </authorList>
    </citation>
    <scope>NUCLEOTIDE SEQUENCE [LARGE SCALE GENOMIC DNA]</scope>
    <source>
        <strain evidence="8 9">D1-5</strain>
    </source>
</reference>
<dbReference type="GO" id="GO:0018576">
    <property type="term" value="F:catechol 1,2-dioxygenase activity"/>
    <property type="evidence" value="ECO:0007669"/>
    <property type="project" value="InterPro"/>
</dbReference>
<evidence type="ECO:0000256" key="6">
    <source>
        <dbReference type="ARBA" id="ARBA00023004"/>
    </source>
</evidence>
<dbReference type="SUPFAM" id="SSF49482">
    <property type="entry name" value="Aromatic compound dioxygenase"/>
    <property type="match status" value="1"/>
</dbReference>
<comment type="cofactor">
    <cofactor evidence="1">
        <name>Fe(3+)</name>
        <dbReference type="ChEBI" id="CHEBI:29034"/>
    </cofactor>
</comment>
<sequence length="342" mass="37874">MQIVSPVQQKRTGNAVEVCLRCAAESMPRERNAGLRRDDAVIFRRGIQQRADQQAEDCFQKNTQHGEVLSKISIPTDDRMHKIFTGLIEHLHSFAREVQLTEQEWEQGIEFLTQVGKHCSPERQEFILLSDVLGLSSLVIAQNNRKPIGCTESTVFGPFHVAEAPQLAPGEDFSQGAPGTPWFVKGKVTGLGGEIIANATIDIWHADGDGQYDVQALGIHGLRCRGVLKADSQGDFFFRTVVPEAYEIPRDGPVGSLLAAQGRGAWRPAHLHFMINAEGYQRLITHIFNKDDDHLNSDSVFGVRTSLIADWVKHEPGIAPDGTICPQPFCTLDFNFVLNPVS</sequence>
<protein>
    <submittedName>
        <fullName evidence="8">Hydroxyquinol 1,2-dioxygenase</fullName>
    </submittedName>
</protein>
<dbReference type="Pfam" id="PF00775">
    <property type="entry name" value="Dioxygenase_C"/>
    <property type="match status" value="1"/>
</dbReference>
<dbReference type="STRING" id="1245745.A0A0A2VYU2"/>
<dbReference type="PANTHER" id="PTHR33711:SF7">
    <property type="entry name" value="INTRADIOL RING-CLEAVAGE DIOXYGENASES DOMAIN-CONTAINING PROTEIN-RELATED"/>
    <property type="match status" value="1"/>
</dbReference>
<comment type="caution">
    <text evidence="8">The sequence shown here is derived from an EMBL/GenBank/DDBJ whole genome shotgun (WGS) entry which is preliminary data.</text>
</comment>
<keyword evidence="6" id="KW-0408">Iron</keyword>
<evidence type="ECO:0000313" key="8">
    <source>
        <dbReference type="EMBL" id="KGQ11335.1"/>
    </source>
</evidence>
<dbReference type="InterPro" id="IPR050770">
    <property type="entry name" value="Intradiol_RC_Dioxygenase"/>
</dbReference>
<evidence type="ECO:0000256" key="4">
    <source>
        <dbReference type="ARBA" id="ARBA00022964"/>
    </source>
</evidence>